<dbReference type="Proteomes" id="UP000639516">
    <property type="component" value="Unassembled WGS sequence"/>
</dbReference>
<dbReference type="EMBL" id="JAATTO010000006">
    <property type="protein sequence ID" value="MBC9977712.1"/>
    <property type="molecule type" value="Genomic_DNA"/>
</dbReference>
<dbReference type="RefSeq" id="WP_188098782.1">
    <property type="nucleotide sequence ID" value="NZ_JAANIH010000011.1"/>
</dbReference>
<evidence type="ECO:0000313" key="1">
    <source>
        <dbReference type="EMBL" id="MBC9977712.1"/>
    </source>
</evidence>
<name>A0ABR7U2X9_9BRAD</name>
<sequence>MSRRLRSAVATRQDIEQLSPTVRQNRAAHLIARDRLQRLADAQHELAVVTQAHQDALALVAESAAAIEATRSRIADIEAEGNATNILMAG</sequence>
<reference evidence="1 2" key="1">
    <citation type="journal article" date="2020" name="Arch. Microbiol.">
        <title>Bradyrhizobium campsiandrae sp. nov., a nitrogen-fixing bacterial strain isolated from a native leguminous tree from the Amazon adapted to flooded conditions.</title>
        <authorList>
            <person name="Cabral Michel D."/>
            <person name="Martins da Costa E."/>
            <person name="Azarias Guimaraes A."/>
            <person name="Soares de Carvalho T."/>
            <person name="Santos de Castro Caputo P."/>
            <person name="Willems A."/>
            <person name="de Souza Moreira F.M."/>
        </authorList>
    </citation>
    <scope>NUCLEOTIDE SEQUENCE [LARGE SCALE GENOMIC DNA]</scope>
    <source>
        <strain evidence="2">INPA 384B</strain>
    </source>
</reference>
<accession>A0ABR7U2X9</accession>
<proteinExistence type="predicted"/>
<organism evidence="1 2">
    <name type="scientific">Bradyrhizobium campsiandrae</name>
    <dbReference type="NCBI Taxonomy" id="1729892"/>
    <lineage>
        <taxon>Bacteria</taxon>
        <taxon>Pseudomonadati</taxon>
        <taxon>Pseudomonadota</taxon>
        <taxon>Alphaproteobacteria</taxon>
        <taxon>Hyphomicrobiales</taxon>
        <taxon>Nitrobacteraceae</taxon>
        <taxon>Bradyrhizobium</taxon>
    </lineage>
</organism>
<keyword evidence="2" id="KW-1185">Reference proteome</keyword>
<protein>
    <submittedName>
        <fullName evidence="1">Uncharacterized protein</fullName>
    </submittedName>
</protein>
<gene>
    <name evidence="1" type="ORF">HA482_05695</name>
</gene>
<evidence type="ECO:0000313" key="2">
    <source>
        <dbReference type="Proteomes" id="UP000639516"/>
    </source>
</evidence>
<comment type="caution">
    <text evidence="1">The sequence shown here is derived from an EMBL/GenBank/DDBJ whole genome shotgun (WGS) entry which is preliminary data.</text>
</comment>